<dbReference type="Proteomes" id="UP001189429">
    <property type="component" value="Unassembled WGS sequence"/>
</dbReference>
<proteinExistence type="predicted"/>
<reference evidence="2" key="1">
    <citation type="submission" date="2023-10" db="EMBL/GenBank/DDBJ databases">
        <authorList>
            <person name="Chen Y."/>
            <person name="Shah S."/>
            <person name="Dougan E. K."/>
            <person name="Thang M."/>
            <person name="Chan C."/>
        </authorList>
    </citation>
    <scope>NUCLEOTIDE SEQUENCE [LARGE SCALE GENOMIC DNA]</scope>
</reference>
<evidence type="ECO:0000313" key="2">
    <source>
        <dbReference type="EMBL" id="CAK0838152.1"/>
    </source>
</evidence>
<accession>A0ABN9SZU2</accession>
<feature type="region of interest" description="Disordered" evidence="1">
    <location>
        <begin position="1"/>
        <end position="25"/>
    </location>
</feature>
<evidence type="ECO:0000256" key="1">
    <source>
        <dbReference type="SAM" id="MobiDB-lite"/>
    </source>
</evidence>
<organism evidence="2 3">
    <name type="scientific">Prorocentrum cordatum</name>
    <dbReference type="NCBI Taxonomy" id="2364126"/>
    <lineage>
        <taxon>Eukaryota</taxon>
        <taxon>Sar</taxon>
        <taxon>Alveolata</taxon>
        <taxon>Dinophyceae</taxon>
        <taxon>Prorocentrales</taxon>
        <taxon>Prorocentraceae</taxon>
        <taxon>Prorocentrum</taxon>
    </lineage>
</organism>
<feature type="compositionally biased region" description="Low complexity" evidence="1">
    <location>
        <begin position="117"/>
        <end position="131"/>
    </location>
</feature>
<sequence length="369" mass="39069">MTEAGPAPAPGDADTAAAGAAARAARKRRLEEKAAAEAQQRACPDVDAAEAARLERIARKTAERRAAEAEERARLARLAQRAEERRQAKGSDAPPGTAAPSPEAVASAPTGAPGEGARCPAAAPQPAAAPAAPEPKERKEKAAAKKAGRKEQPAPTGAEIRAARKKRAERRAAGKPSSSTSSSSRRRRGRRKAAAGVPEEGAPCFAWERVERGLAPITTSFGSFGVSVTLQEIEVFLKECGYVEQQACQRFRGLPAHLQRAIMERGAIGGCDNPTAIMVSRINDAESGVICASATENLLDLIPQRKNDEIEKLIKERQLDHNCALKLRSLTPAQQKFALTIPLHECKNPSAFILANLANADMTSAGNVH</sequence>
<evidence type="ECO:0000313" key="3">
    <source>
        <dbReference type="Proteomes" id="UP001189429"/>
    </source>
</evidence>
<feature type="compositionally biased region" description="Low complexity" evidence="1">
    <location>
        <begin position="1"/>
        <end position="23"/>
    </location>
</feature>
<name>A0ABN9SZU2_9DINO</name>
<feature type="compositionally biased region" description="Low complexity" evidence="1">
    <location>
        <begin position="174"/>
        <end position="183"/>
    </location>
</feature>
<feature type="compositionally biased region" description="Basic and acidic residues" evidence="1">
    <location>
        <begin position="134"/>
        <end position="143"/>
    </location>
</feature>
<keyword evidence="3" id="KW-1185">Reference proteome</keyword>
<feature type="region of interest" description="Disordered" evidence="1">
    <location>
        <begin position="61"/>
        <end position="198"/>
    </location>
</feature>
<feature type="compositionally biased region" description="Low complexity" evidence="1">
    <location>
        <begin position="98"/>
        <end position="109"/>
    </location>
</feature>
<comment type="caution">
    <text evidence="2">The sequence shown here is derived from an EMBL/GenBank/DDBJ whole genome shotgun (WGS) entry which is preliminary data.</text>
</comment>
<dbReference type="EMBL" id="CAUYUJ010014203">
    <property type="protein sequence ID" value="CAK0838152.1"/>
    <property type="molecule type" value="Genomic_DNA"/>
</dbReference>
<feature type="compositionally biased region" description="Basic and acidic residues" evidence="1">
    <location>
        <begin position="61"/>
        <end position="89"/>
    </location>
</feature>
<protein>
    <submittedName>
        <fullName evidence="2">Uncharacterized protein</fullName>
    </submittedName>
</protein>
<gene>
    <name evidence="2" type="ORF">PCOR1329_LOCUS34174</name>
</gene>
<feature type="compositionally biased region" description="Basic residues" evidence="1">
    <location>
        <begin position="184"/>
        <end position="193"/>
    </location>
</feature>